<dbReference type="GO" id="GO:0004674">
    <property type="term" value="F:protein serine/threonine kinase activity"/>
    <property type="evidence" value="ECO:0007669"/>
    <property type="project" value="UniProtKB-KW"/>
</dbReference>
<dbReference type="SUPFAM" id="SSF52058">
    <property type="entry name" value="L domain-like"/>
    <property type="match status" value="1"/>
</dbReference>
<evidence type="ECO:0000256" key="2">
    <source>
        <dbReference type="ARBA" id="ARBA00012513"/>
    </source>
</evidence>
<evidence type="ECO:0000256" key="1">
    <source>
        <dbReference type="ARBA" id="ARBA00004479"/>
    </source>
</evidence>
<keyword evidence="17" id="KW-1185">Reference proteome</keyword>
<dbReference type="Gene3D" id="2.60.120.430">
    <property type="entry name" value="Galactose-binding lectin"/>
    <property type="match status" value="1"/>
</dbReference>
<feature type="signal peptide" evidence="14">
    <location>
        <begin position="1"/>
        <end position="26"/>
    </location>
</feature>
<evidence type="ECO:0000256" key="5">
    <source>
        <dbReference type="ARBA" id="ARBA00022679"/>
    </source>
</evidence>
<feature type="domain" description="Malectin" evidence="15">
    <location>
        <begin position="260"/>
        <end position="443"/>
    </location>
</feature>
<comment type="catalytic activity">
    <reaction evidence="11">
        <text>L-threonyl-[protein] + ATP = O-phospho-L-threonyl-[protein] + ADP + H(+)</text>
        <dbReference type="Rhea" id="RHEA:46608"/>
        <dbReference type="Rhea" id="RHEA-COMP:11060"/>
        <dbReference type="Rhea" id="RHEA-COMP:11605"/>
        <dbReference type="ChEBI" id="CHEBI:15378"/>
        <dbReference type="ChEBI" id="CHEBI:30013"/>
        <dbReference type="ChEBI" id="CHEBI:30616"/>
        <dbReference type="ChEBI" id="CHEBI:61977"/>
        <dbReference type="ChEBI" id="CHEBI:456216"/>
        <dbReference type="EC" id="2.7.11.1"/>
    </reaction>
</comment>
<comment type="subcellular location">
    <subcellularLocation>
        <location evidence="1">Membrane</location>
        <topology evidence="1">Single-pass type I membrane protein</topology>
    </subcellularLocation>
</comment>
<keyword evidence="10" id="KW-0325">Glycoprotein</keyword>
<keyword evidence="8" id="KW-0067">ATP-binding</keyword>
<reference evidence="16 17" key="1">
    <citation type="journal article" date="2018" name="Sci. Data">
        <title>The draft genome sequence of cork oak.</title>
        <authorList>
            <person name="Ramos A.M."/>
            <person name="Usie A."/>
            <person name="Barbosa P."/>
            <person name="Barros P.M."/>
            <person name="Capote T."/>
            <person name="Chaves I."/>
            <person name="Simoes F."/>
            <person name="Abreu I."/>
            <person name="Carrasquinho I."/>
            <person name="Faro C."/>
            <person name="Guimaraes J.B."/>
            <person name="Mendonca D."/>
            <person name="Nobrega F."/>
            <person name="Rodrigues L."/>
            <person name="Saibo N.J.M."/>
            <person name="Varela M.C."/>
            <person name="Egas C."/>
            <person name="Matos J."/>
            <person name="Miguel C.M."/>
            <person name="Oliveira M.M."/>
            <person name="Ricardo C.P."/>
            <person name="Goncalves S."/>
        </authorList>
    </citation>
    <scope>NUCLEOTIDE SEQUENCE [LARGE SCALE GENOMIC DNA]</scope>
    <source>
        <strain evidence="17">cv. HL8</strain>
    </source>
</reference>
<evidence type="ECO:0000256" key="9">
    <source>
        <dbReference type="ARBA" id="ARBA00023170"/>
    </source>
</evidence>
<dbReference type="FunFam" id="2.60.120.430:FF:000004">
    <property type="entry name" value="Putative leucine-rich repeat receptor-like serine/threonine-protein kinase"/>
    <property type="match status" value="1"/>
</dbReference>
<keyword evidence="4" id="KW-0597">Phosphoprotein</keyword>
<dbReference type="PANTHER" id="PTHR48006">
    <property type="entry name" value="LEUCINE-RICH REPEAT-CONTAINING PROTEIN DDB_G0281931-RELATED"/>
    <property type="match status" value="1"/>
</dbReference>
<evidence type="ECO:0000256" key="10">
    <source>
        <dbReference type="ARBA" id="ARBA00023180"/>
    </source>
</evidence>
<evidence type="ECO:0000256" key="3">
    <source>
        <dbReference type="ARBA" id="ARBA00022527"/>
    </source>
</evidence>
<evidence type="ECO:0000256" key="11">
    <source>
        <dbReference type="ARBA" id="ARBA00047899"/>
    </source>
</evidence>
<dbReference type="Gene3D" id="1.10.510.10">
    <property type="entry name" value="Transferase(Phosphotransferase) domain 1"/>
    <property type="match status" value="1"/>
</dbReference>
<evidence type="ECO:0000256" key="8">
    <source>
        <dbReference type="ARBA" id="ARBA00022840"/>
    </source>
</evidence>
<protein>
    <recommendedName>
        <fullName evidence="2">non-specific serine/threonine protein kinase</fullName>
        <ecNumber evidence="2">2.7.11.1</ecNumber>
    </recommendedName>
</protein>
<feature type="chain" id="PRO_5043373499" description="non-specific serine/threonine protein kinase" evidence="14">
    <location>
        <begin position="27"/>
        <end position="626"/>
    </location>
</feature>
<evidence type="ECO:0000256" key="4">
    <source>
        <dbReference type="ARBA" id="ARBA00022553"/>
    </source>
</evidence>
<sequence>MMMARLLPYIIRFIVFLLVKCMAAQAGPEHTLRDEDWNVNVDPCINESSWFTPLSKLDSRPLYNNSLICNCSYPNSVCHVVGLFFEAQDLAGVLPRALVKLPYLKSLKLGHNYLSGNIPSEWAFIQLESLSISVNNLSGPIPSFLGKITTLKHLSLQSNMFSGMVPHEFGNLVNLEHLSLTLIDGATLCRRISDLVGEGSKFPNLSSMKGMKRLDLSFNRLDGIIPYFGGLTQLTYLCLTSNLLTGSVPDWIMSRDNWYSVHINCGGKATSIGNIKYEADVDPAGAAKYVRVSENWGFSSSGRFWGINTSANDYIANNVSILRMNESELYTSARLSPLSITYYARCLANGPYKVKLHFAEIVIRDNRSFSSVARRIFDIYIQENLVLKNFDIKNSAQGVDKEVVEEFEANVTNKILMIRFYWAGKGTTATSKRGIYGPLISAISVEADFSPPDDGKMKISIVVGAVVVVLLLIFMILRIFWWKGCLGGRISQENGNLCKSYAIVLQQKGNLMELVDAELDLEFNKEEVLRMIKVALLCTNPSPVLRPTMTSVVSMLEGKTVVDELAWDPSIYGHEWSFGAYRDQFGQNPRPSSMETHSLIQLSNTTWNSSASTSAQDLYSINLDSR</sequence>
<evidence type="ECO:0000256" key="7">
    <source>
        <dbReference type="ARBA" id="ARBA00022741"/>
    </source>
</evidence>
<dbReference type="InterPro" id="IPR032675">
    <property type="entry name" value="LRR_dom_sf"/>
</dbReference>
<dbReference type="Gene3D" id="3.80.10.10">
    <property type="entry name" value="Ribonuclease Inhibitor"/>
    <property type="match status" value="2"/>
</dbReference>
<evidence type="ECO:0000313" key="16">
    <source>
        <dbReference type="EMBL" id="KAK7844494.1"/>
    </source>
</evidence>
<evidence type="ECO:0000256" key="13">
    <source>
        <dbReference type="SAM" id="Phobius"/>
    </source>
</evidence>
<evidence type="ECO:0000256" key="14">
    <source>
        <dbReference type="SAM" id="SignalP"/>
    </source>
</evidence>
<keyword evidence="3" id="KW-0418">Kinase</keyword>
<dbReference type="Pfam" id="PF00560">
    <property type="entry name" value="LRR_1"/>
    <property type="match status" value="3"/>
</dbReference>
<accession>A0AAW0KYW3</accession>
<keyword evidence="7" id="KW-0547">Nucleotide-binding</keyword>
<dbReference type="EC" id="2.7.11.1" evidence="2"/>
<proteinExistence type="predicted"/>
<organism evidence="16 17">
    <name type="scientific">Quercus suber</name>
    <name type="common">Cork oak</name>
    <dbReference type="NCBI Taxonomy" id="58331"/>
    <lineage>
        <taxon>Eukaryota</taxon>
        <taxon>Viridiplantae</taxon>
        <taxon>Streptophyta</taxon>
        <taxon>Embryophyta</taxon>
        <taxon>Tracheophyta</taxon>
        <taxon>Spermatophyta</taxon>
        <taxon>Magnoliopsida</taxon>
        <taxon>eudicotyledons</taxon>
        <taxon>Gunneridae</taxon>
        <taxon>Pentapetalae</taxon>
        <taxon>rosids</taxon>
        <taxon>fabids</taxon>
        <taxon>Fagales</taxon>
        <taxon>Fagaceae</taxon>
        <taxon>Quercus</taxon>
    </lineage>
</organism>
<evidence type="ECO:0000259" key="15">
    <source>
        <dbReference type="Pfam" id="PF11721"/>
    </source>
</evidence>
<evidence type="ECO:0000256" key="6">
    <source>
        <dbReference type="ARBA" id="ARBA00022729"/>
    </source>
</evidence>
<dbReference type="PANTHER" id="PTHR48006:SF66">
    <property type="entry name" value="PROTEIN KINASE DOMAIN-CONTAINING PROTEIN"/>
    <property type="match status" value="1"/>
</dbReference>
<comment type="caution">
    <text evidence="16">The sequence shown here is derived from an EMBL/GenBank/DDBJ whole genome shotgun (WGS) entry which is preliminary data.</text>
</comment>
<evidence type="ECO:0000256" key="12">
    <source>
        <dbReference type="ARBA" id="ARBA00048679"/>
    </source>
</evidence>
<feature type="transmembrane region" description="Helical" evidence="13">
    <location>
        <begin position="459"/>
        <end position="481"/>
    </location>
</feature>
<keyword evidence="6 14" id="KW-0732">Signal</keyword>
<evidence type="ECO:0000313" key="17">
    <source>
        <dbReference type="Proteomes" id="UP000237347"/>
    </source>
</evidence>
<dbReference type="InterPro" id="IPR051824">
    <property type="entry name" value="LRR_Rcpt-Like_S/T_Kinase"/>
</dbReference>
<dbReference type="GO" id="GO:0005524">
    <property type="term" value="F:ATP binding"/>
    <property type="evidence" value="ECO:0007669"/>
    <property type="project" value="UniProtKB-KW"/>
</dbReference>
<keyword evidence="13" id="KW-1133">Transmembrane helix</keyword>
<dbReference type="AlphaFoldDB" id="A0AAW0KYW3"/>
<keyword evidence="9" id="KW-0675">Receptor</keyword>
<gene>
    <name evidence="16" type="primary">LRR-RLK_4</name>
    <name evidence="16" type="ORF">CFP56_010818</name>
</gene>
<dbReference type="Pfam" id="PF11721">
    <property type="entry name" value="Malectin"/>
    <property type="match status" value="1"/>
</dbReference>
<keyword evidence="13" id="KW-0812">Transmembrane</keyword>
<keyword evidence="5" id="KW-0808">Transferase</keyword>
<dbReference type="EMBL" id="PKMF04000184">
    <property type="protein sequence ID" value="KAK7844494.1"/>
    <property type="molecule type" value="Genomic_DNA"/>
</dbReference>
<comment type="catalytic activity">
    <reaction evidence="12">
        <text>L-seryl-[protein] + ATP = O-phospho-L-seryl-[protein] + ADP + H(+)</text>
        <dbReference type="Rhea" id="RHEA:17989"/>
        <dbReference type="Rhea" id="RHEA-COMP:9863"/>
        <dbReference type="Rhea" id="RHEA-COMP:11604"/>
        <dbReference type="ChEBI" id="CHEBI:15378"/>
        <dbReference type="ChEBI" id="CHEBI:29999"/>
        <dbReference type="ChEBI" id="CHEBI:30616"/>
        <dbReference type="ChEBI" id="CHEBI:83421"/>
        <dbReference type="ChEBI" id="CHEBI:456216"/>
        <dbReference type="EC" id="2.7.11.1"/>
    </reaction>
</comment>
<keyword evidence="3" id="KW-0723">Serine/threonine-protein kinase</keyword>
<dbReference type="GO" id="GO:0016020">
    <property type="term" value="C:membrane"/>
    <property type="evidence" value="ECO:0007669"/>
    <property type="project" value="UniProtKB-SubCell"/>
</dbReference>
<name>A0AAW0KYW3_QUESU</name>
<dbReference type="InterPro" id="IPR001611">
    <property type="entry name" value="Leu-rich_rpt"/>
</dbReference>
<keyword evidence="13" id="KW-0472">Membrane</keyword>
<dbReference type="InterPro" id="IPR021720">
    <property type="entry name" value="Malectin_dom"/>
</dbReference>
<dbReference type="Proteomes" id="UP000237347">
    <property type="component" value="Unassembled WGS sequence"/>
</dbReference>